<name>A0A9P6ITX8_9FUNG</name>
<organism evidence="2 3">
    <name type="scientific">Modicella reniformis</name>
    <dbReference type="NCBI Taxonomy" id="1440133"/>
    <lineage>
        <taxon>Eukaryota</taxon>
        <taxon>Fungi</taxon>
        <taxon>Fungi incertae sedis</taxon>
        <taxon>Mucoromycota</taxon>
        <taxon>Mortierellomycotina</taxon>
        <taxon>Mortierellomycetes</taxon>
        <taxon>Mortierellales</taxon>
        <taxon>Mortierellaceae</taxon>
        <taxon>Modicella</taxon>
    </lineage>
</organism>
<evidence type="ECO:0000313" key="2">
    <source>
        <dbReference type="EMBL" id="KAF9947242.1"/>
    </source>
</evidence>
<protein>
    <recommendedName>
        <fullName evidence="1">F-box domain-containing protein</fullName>
    </recommendedName>
</protein>
<comment type="caution">
    <text evidence="2">The sequence shown here is derived from an EMBL/GenBank/DDBJ whole genome shotgun (WGS) entry which is preliminary data.</text>
</comment>
<dbReference type="OrthoDB" id="629492at2759"/>
<accession>A0A9P6ITX8</accession>
<dbReference type="AlphaFoldDB" id="A0A9P6ITX8"/>
<dbReference type="Proteomes" id="UP000749646">
    <property type="component" value="Unassembled WGS sequence"/>
</dbReference>
<dbReference type="InterPro" id="IPR001810">
    <property type="entry name" value="F-box_dom"/>
</dbReference>
<dbReference type="SUPFAM" id="SSF81383">
    <property type="entry name" value="F-box domain"/>
    <property type="match status" value="1"/>
</dbReference>
<dbReference type="Pfam" id="PF12937">
    <property type="entry name" value="F-box-like"/>
    <property type="match status" value="1"/>
</dbReference>
<sequence length="73" mass="8842">MDSKNPLHILEIIEEIVKFLTRKDLVHCLRVSKTFYTATIPCLWTILKIRKERIRKFPLKPELQKYKHHIDTI</sequence>
<gene>
    <name evidence="2" type="ORF">BGZ65_008982</name>
</gene>
<reference evidence="2" key="1">
    <citation type="journal article" date="2020" name="Fungal Divers.">
        <title>Resolving the Mortierellaceae phylogeny through synthesis of multi-gene phylogenetics and phylogenomics.</title>
        <authorList>
            <person name="Vandepol N."/>
            <person name="Liber J."/>
            <person name="Desiro A."/>
            <person name="Na H."/>
            <person name="Kennedy M."/>
            <person name="Barry K."/>
            <person name="Grigoriev I.V."/>
            <person name="Miller A.N."/>
            <person name="O'Donnell K."/>
            <person name="Stajich J.E."/>
            <person name="Bonito G."/>
        </authorList>
    </citation>
    <scope>NUCLEOTIDE SEQUENCE</scope>
    <source>
        <strain evidence="2">MES-2147</strain>
    </source>
</reference>
<evidence type="ECO:0000259" key="1">
    <source>
        <dbReference type="Pfam" id="PF12937"/>
    </source>
</evidence>
<keyword evidence="3" id="KW-1185">Reference proteome</keyword>
<feature type="non-terminal residue" evidence="2">
    <location>
        <position position="73"/>
    </location>
</feature>
<dbReference type="InterPro" id="IPR036047">
    <property type="entry name" value="F-box-like_dom_sf"/>
</dbReference>
<feature type="domain" description="F-box" evidence="1">
    <location>
        <begin position="11"/>
        <end position="45"/>
    </location>
</feature>
<dbReference type="EMBL" id="JAAAHW010007606">
    <property type="protein sequence ID" value="KAF9947242.1"/>
    <property type="molecule type" value="Genomic_DNA"/>
</dbReference>
<proteinExistence type="predicted"/>
<evidence type="ECO:0000313" key="3">
    <source>
        <dbReference type="Proteomes" id="UP000749646"/>
    </source>
</evidence>